<evidence type="ECO:0000313" key="3">
    <source>
        <dbReference type="Proteomes" id="UP001480595"/>
    </source>
</evidence>
<reference evidence="2 3" key="1">
    <citation type="submission" date="2023-01" db="EMBL/GenBank/DDBJ databases">
        <title>Analysis of 21 Apiospora genomes using comparative genomics revels a genus with tremendous synthesis potential of carbohydrate active enzymes and secondary metabolites.</title>
        <authorList>
            <person name="Sorensen T."/>
        </authorList>
    </citation>
    <scope>NUCLEOTIDE SEQUENCE [LARGE SCALE GENOMIC DNA]</scope>
    <source>
        <strain evidence="2 3">CBS 135458</strain>
    </source>
</reference>
<dbReference type="RefSeq" id="XP_066720066.1">
    <property type="nucleotide sequence ID" value="XM_066854211.1"/>
</dbReference>
<name>A0ABR1W922_9PEZI</name>
<keyword evidence="3" id="KW-1185">Reference proteome</keyword>
<dbReference type="EMBL" id="JAQQWL010000003">
    <property type="protein sequence ID" value="KAK8078995.1"/>
    <property type="molecule type" value="Genomic_DNA"/>
</dbReference>
<evidence type="ECO:0008006" key="4">
    <source>
        <dbReference type="Google" id="ProtNLM"/>
    </source>
</evidence>
<feature type="region of interest" description="Disordered" evidence="1">
    <location>
        <begin position="141"/>
        <end position="173"/>
    </location>
</feature>
<evidence type="ECO:0000256" key="1">
    <source>
        <dbReference type="SAM" id="MobiDB-lite"/>
    </source>
</evidence>
<evidence type="ECO:0000313" key="2">
    <source>
        <dbReference type="EMBL" id="KAK8078995.1"/>
    </source>
</evidence>
<dbReference type="GeneID" id="92087274"/>
<accession>A0ABR1W922</accession>
<dbReference type="Proteomes" id="UP001480595">
    <property type="component" value="Unassembled WGS sequence"/>
</dbReference>
<gene>
    <name evidence="2" type="ORF">PG994_002802</name>
</gene>
<organism evidence="2 3">
    <name type="scientific">Apiospora phragmitis</name>
    <dbReference type="NCBI Taxonomy" id="2905665"/>
    <lineage>
        <taxon>Eukaryota</taxon>
        <taxon>Fungi</taxon>
        <taxon>Dikarya</taxon>
        <taxon>Ascomycota</taxon>
        <taxon>Pezizomycotina</taxon>
        <taxon>Sordariomycetes</taxon>
        <taxon>Xylariomycetidae</taxon>
        <taxon>Amphisphaeriales</taxon>
        <taxon>Apiosporaceae</taxon>
        <taxon>Apiospora</taxon>
    </lineage>
</organism>
<sequence>MAFGDSRSSEELPFQRGYNTFQHHNSNQFHPYHEYSAGSSALRDLIGSGYNGYDNYGYHSNTSHPPLHLALEAGYGQSLQGSRSRDRYRTLIGIPPANGQDGYEQHSLDSSLYQDSSSNVSYGGGGGTKIWITLLQYPPPPQPRARAAAPARKRGVPASPQIRQRGLRRHTDSTHADENTALYTCKCNYYTSIKSNYQRHLNKRLNSRCGGRDDIWGCFMCKCGCASFEDLDEHSKHLGVCDAVKEKVGRPKKH</sequence>
<protein>
    <recommendedName>
        <fullName evidence="4">C2H2-type domain-containing protein</fullName>
    </recommendedName>
</protein>
<comment type="caution">
    <text evidence="2">The sequence shown here is derived from an EMBL/GenBank/DDBJ whole genome shotgun (WGS) entry which is preliminary data.</text>
</comment>
<proteinExistence type="predicted"/>